<accession>C6HS92</accession>
<name>C6HS92_AJECH</name>
<reference evidence="3" key="1">
    <citation type="submission" date="2009-05" db="EMBL/GenBank/DDBJ databases">
        <title>The genome sequence of Ajellomyces capsulatus strain H143.</title>
        <authorList>
            <person name="Champion M."/>
            <person name="Cuomo C.A."/>
            <person name="Ma L.-J."/>
            <person name="Henn M.R."/>
            <person name="Sil A."/>
            <person name="Goldman B."/>
            <person name="Young S.K."/>
            <person name="Kodira C.D."/>
            <person name="Zeng Q."/>
            <person name="Koehrsen M."/>
            <person name="Alvarado L."/>
            <person name="Berlin A.M."/>
            <person name="Borenstein D."/>
            <person name="Chen Z."/>
            <person name="Engels R."/>
            <person name="Freedman E."/>
            <person name="Gellesch M."/>
            <person name="Goldberg J."/>
            <person name="Griggs A."/>
            <person name="Gujja S."/>
            <person name="Heiman D.I."/>
            <person name="Hepburn T.A."/>
            <person name="Howarth C."/>
            <person name="Jen D."/>
            <person name="Larson L."/>
            <person name="Lewis B."/>
            <person name="Mehta T."/>
            <person name="Park D."/>
            <person name="Pearson M."/>
            <person name="Roberts A."/>
            <person name="Saif S."/>
            <person name="Shea T.D."/>
            <person name="Shenoy N."/>
            <person name="Sisk P."/>
            <person name="Stolte C."/>
            <person name="Sykes S."/>
            <person name="Walk T."/>
            <person name="White J."/>
            <person name="Yandava C."/>
            <person name="Klein B."/>
            <person name="McEwen J.G."/>
            <person name="Puccia R."/>
            <person name="Goldman G.H."/>
            <person name="Felipe M.S."/>
            <person name="Nino-Vega G."/>
            <person name="San-Blas G."/>
            <person name="Taylor J.W."/>
            <person name="Mendoza L."/>
            <person name="Galagan J.E."/>
            <person name="Nusbaum C."/>
            <person name="Birren B.W."/>
        </authorList>
    </citation>
    <scope>NUCLEOTIDE SEQUENCE [LARGE SCALE GENOMIC DNA]</scope>
    <source>
        <strain evidence="3">H143</strain>
    </source>
</reference>
<proteinExistence type="predicted"/>
<feature type="region of interest" description="Disordered" evidence="1">
    <location>
        <begin position="1"/>
        <end position="22"/>
    </location>
</feature>
<dbReference type="OMA" id="WVVKLGR"/>
<sequence length="643" mass="71097">MDPDFPHPVHELPAPPLSPRKRRQLLRESEDTDGLMTVETYIVRSDPYRSSTLPNPPPWPLAFDDPPSDALKLVQDSHSTIVGILTRHGFTATDAAIRLSTIHKPGYPGNQDATLLLQILFHSEVPRRLGPATDEIRAFFQHHRSNSQEIHAEIARSDLVFQPSLFAIDAENEIIPHFEHIRADLVTFLQTRLGDSWRMLCLCLAGRTEEKAKPTIVVMVDPYTSGDWSNILSEMNLIIRSQERATFAVEFLPGSLPQINSTEDSEKSELGVSYLNRLDTESPLEMGCSIGVCGKEGGGTMGGFLTLTSGRSVYKGFLTNYHVVRNLSESLEALVEADRFGVSPNRETTGGDVFYLAKQDISATQKDADDSIKGLQQQLQEFKSEQHDREVAGARHSIRIQKGIENSEKKIEVFKATRKIVDSMPINIGQVRFASGKALVQDKKRIMDWAFVELAKSSLKLFKPNRMPTVPLSQEPRQYGIDRSVSVLASQPLDSFGKITRGSYFLKSGRTTGVTAGICNGVLATCNWCEEDRMRFDSQGNQVEIHSGQTEEFIIFSKRAHIARHEQTEFCAPGDSGSLIINEMGEVCGLLYGSVSLFCSPVGEQSFFASAGLVMTMDEVTESIKMKMSSQGLGGVPAIGLGL</sequence>
<dbReference type="AlphaFoldDB" id="C6HS92"/>
<dbReference type="VEuPathDB" id="FungiDB:HCDG_09073"/>
<dbReference type="InterPro" id="IPR009003">
    <property type="entry name" value="Peptidase_S1_PA"/>
</dbReference>
<evidence type="ECO:0000256" key="1">
    <source>
        <dbReference type="SAM" id="MobiDB-lite"/>
    </source>
</evidence>
<dbReference type="OrthoDB" id="5414143at2759"/>
<protein>
    <submittedName>
        <fullName evidence="2">Uncharacterized protein</fullName>
    </submittedName>
</protein>
<dbReference type="Proteomes" id="UP000002624">
    <property type="component" value="Unassembled WGS sequence"/>
</dbReference>
<feature type="compositionally biased region" description="Basic and acidic residues" evidence="1">
    <location>
        <begin position="1"/>
        <end position="10"/>
    </location>
</feature>
<organism evidence="2 3">
    <name type="scientific">Ajellomyces capsulatus (strain H143)</name>
    <name type="common">Darling's disease fungus</name>
    <name type="synonym">Histoplasma capsulatum</name>
    <dbReference type="NCBI Taxonomy" id="544712"/>
    <lineage>
        <taxon>Eukaryota</taxon>
        <taxon>Fungi</taxon>
        <taxon>Dikarya</taxon>
        <taxon>Ascomycota</taxon>
        <taxon>Pezizomycotina</taxon>
        <taxon>Eurotiomycetes</taxon>
        <taxon>Eurotiomycetidae</taxon>
        <taxon>Onygenales</taxon>
        <taxon>Ajellomycetaceae</taxon>
        <taxon>Histoplasma</taxon>
    </lineage>
</organism>
<dbReference type="HOGENOM" id="CLU_429582_0_0_1"/>
<gene>
    <name evidence="2" type="ORF">HCDG_09073</name>
</gene>
<evidence type="ECO:0000313" key="3">
    <source>
        <dbReference type="Proteomes" id="UP000002624"/>
    </source>
</evidence>
<dbReference type="SUPFAM" id="SSF50494">
    <property type="entry name" value="Trypsin-like serine proteases"/>
    <property type="match status" value="1"/>
</dbReference>
<evidence type="ECO:0000313" key="2">
    <source>
        <dbReference type="EMBL" id="EER36910.1"/>
    </source>
</evidence>
<dbReference type="EMBL" id="GG692437">
    <property type="protein sequence ID" value="EER36910.1"/>
    <property type="molecule type" value="Genomic_DNA"/>
</dbReference>